<name>A0A3M5TF07_9PSED</name>
<evidence type="ECO:0000313" key="2">
    <source>
        <dbReference type="Proteomes" id="UP000281350"/>
    </source>
</evidence>
<comment type="caution">
    <text evidence="1">The sequence shown here is derived from an EMBL/GenBank/DDBJ whole genome shotgun (WGS) entry which is preliminary data.</text>
</comment>
<gene>
    <name evidence="1" type="ORF">ALQ36_102519</name>
</gene>
<dbReference type="EMBL" id="RBPY01000181">
    <property type="protein sequence ID" value="RMO69176.1"/>
    <property type="molecule type" value="Genomic_DNA"/>
</dbReference>
<proteinExistence type="predicted"/>
<sequence length="64" mass="7474">MTVFDPDFFRVFFFGSFFWFPLLQANEVWVLHIRVFSDGADHSKTTLIQVMFSGGNRLESAHKT</sequence>
<protein>
    <submittedName>
        <fullName evidence="1">Uncharacterized protein</fullName>
    </submittedName>
</protein>
<reference evidence="1 2" key="1">
    <citation type="submission" date="2018-08" db="EMBL/GenBank/DDBJ databases">
        <title>Recombination of ecologically and evolutionarily significant loci maintains genetic cohesion in the Pseudomonas syringae species complex.</title>
        <authorList>
            <person name="Dillon M."/>
            <person name="Thakur S."/>
            <person name="Almeida R.N.D."/>
            <person name="Weir B.S."/>
            <person name="Guttman D.S."/>
        </authorList>
    </citation>
    <scope>NUCLEOTIDE SEQUENCE [LARGE SCALE GENOMIC DNA]</scope>
    <source>
        <strain evidence="1 2">ICMP 2732</strain>
    </source>
</reference>
<accession>A0A3M5TF07</accession>
<organism evidence="1 2">
    <name type="scientific">Pseudomonas syringae pv. primulae</name>
    <dbReference type="NCBI Taxonomy" id="251707"/>
    <lineage>
        <taxon>Bacteria</taxon>
        <taxon>Pseudomonadati</taxon>
        <taxon>Pseudomonadota</taxon>
        <taxon>Gammaproteobacteria</taxon>
        <taxon>Pseudomonadales</taxon>
        <taxon>Pseudomonadaceae</taxon>
        <taxon>Pseudomonas</taxon>
    </lineage>
</organism>
<evidence type="ECO:0000313" key="1">
    <source>
        <dbReference type="EMBL" id="RMO69176.1"/>
    </source>
</evidence>
<dbReference type="AlphaFoldDB" id="A0A3M5TF07"/>
<dbReference type="Proteomes" id="UP000281350">
    <property type="component" value="Unassembled WGS sequence"/>
</dbReference>